<dbReference type="InterPro" id="IPR003838">
    <property type="entry name" value="ABC3_permease_C"/>
</dbReference>
<keyword evidence="2" id="KW-1003">Cell membrane</keyword>
<keyword evidence="3 6" id="KW-0812">Transmembrane</keyword>
<comment type="caution">
    <text evidence="8">The sequence shown here is derived from an EMBL/GenBank/DDBJ whole genome shotgun (WGS) entry which is preliminary data.</text>
</comment>
<feature type="transmembrane region" description="Helical" evidence="6">
    <location>
        <begin position="354"/>
        <end position="373"/>
    </location>
</feature>
<evidence type="ECO:0000256" key="2">
    <source>
        <dbReference type="ARBA" id="ARBA00022475"/>
    </source>
</evidence>
<reference evidence="8" key="1">
    <citation type="submission" date="2020-04" db="EMBL/GenBank/DDBJ databases">
        <authorList>
            <person name="Zhang T."/>
        </authorList>
    </citation>
    <scope>NUCLEOTIDE SEQUENCE</scope>
    <source>
        <strain evidence="8">HKST-UBA14</strain>
    </source>
</reference>
<evidence type="ECO:0000259" key="7">
    <source>
        <dbReference type="Pfam" id="PF02687"/>
    </source>
</evidence>
<feature type="transmembrane region" description="Helical" evidence="6">
    <location>
        <begin position="261"/>
        <end position="285"/>
    </location>
</feature>
<reference evidence="8" key="2">
    <citation type="journal article" date="2021" name="Microbiome">
        <title>Successional dynamics and alternative stable states in a saline activated sludge microbial community over 9 years.</title>
        <authorList>
            <person name="Wang Y."/>
            <person name="Ye J."/>
            <person name="Ju F."/>
            <person name="Liu L."/>
            <person name="Boyd J.A."/>
            <person name="Deng Y."/>
            <person name="Parks D.H."/>
            <person name="Jiang X."/>
            <person name="Yin X."/>
            <person name="Woodcroft B.J."/>
            <person name="Tyson G.W."/>
            <person name="Hugenholtz P."/>
            <person name="Polz M.F."/>
            <person name="Zhang T."/>
        </authorList>
    </citation>
    <scope>NUCLEOTIDE SEQUENCE</scope>
    <source>
        <strain evidence="8">HKST-UBA14</strain>
    </source>
</reference>
<protein>
    <submittedName>
        <fullName evidence="8">ABC transporter permease</fullName>
    </submittedName>
</protein>
<dbReference type="AlphaFoldDB" id="A0A955L579"/>
<feature type="domain" description="ABC3 transporter permease C-terminal" evidence="7">
    <location>
        <begin position="263"/>
        <end position="382"/>
    </location>
</feature>
<dbReference type="EMBL" id="JAGQLK010000012">
    <property type="protein sequence ID" value="MCA9382906.1"/>
    <property type="molecule type" value="Genomic_DNA"/>
</dbReference>
<accession>A0A955L579</accession>
<evidence type="ECO:0000256" key="5">
    <source>
        <dbReference type="ARBA" id="ARBA00023136"/>
    </source>
</evidence>
<evidence type="ECO:0000256" key="4">
    <source>
        <dbReference type="ARBA" id="ARBA00022989"/>
    </source>
</evidence>
<sequence length="390" mass="43990">MKLTNSFTTWLYIKCNLNKVLPVVFIIALSTLALISTKSLTSAIVSDYSRLGHLFEKIAFIQVTSDNIENKKNVLSYIEEGLNNNSNIDEFIPTHVEKISMSPLVGDAQTWVLFVDLNDVKSLILHLNLVADANYDDNFELLLTDSLLNNKGVDVGERIGSAHDSSEELQGDLLLSGQLTNNSDIDLFMGIGNLATREQQSDNTSAGYLILLQNDTDQLAVHNLLENLSNNVDSTTHIEYGSLLYFNNQIDDDYGDLDKMVWIIVFVISIVVTFSTSLLYIIYFSERLDEFGLLHAIGYTKKFIFLEVFKELSIEIILGWSLGVLLSVAINQFVNTTIFLPKSLAGFPVFDLQSIYYSLPIVIFLFLTSFFVVRKKLYKMDPIEIIERGR</sequence>
<dbReference type="Pfam" id="PF02687">
    <property type="entry name" value="FtsX"/>
    <property type="match status" value="1"/>
</dbReference>
<proteinExistence type="predicted"/>
<feature type="transmembrane region" description="Helical" evidence="6">
    <location>
        <begin position="316"/>
        <end position="334"/>
    </location>
</feature>
<evidence type="ECO:0000256" key="6">
    <source>
        <dbReference type="SAM" id="Phobius"/>
    </source>
</evidence>
<evidence type="ECO:0000256" key="1">
    <source>
        <dbReference type="ARBA" id="ARBA00004651"/>
    </source>
</evidence>
<dbReference type="GO" id="GO:0005886">
    <property type="term" value="C:plasma membrane"/>
    <property type="evidence" value="ECO:0007669"/>
    <property type="project" value="UniProtKB-SubCell"/>
</dbReference>
<dbReference type="Proteomes" id="UP000783287">
    <property type="component" value="Unassembled WGS sequence"/>
</dbReference>
<organism evidence="8 9">
    <name type="scientific">Candidatus Dojkabacteria bacterium</name>
    <dbReference type="NCBI Taxonomy" id="2099670"/>
    <lineage>
        <taxon>Bacteria</taxon>
        <taxon>Candidatus Dojkabacteria</taxon>
    </lineage>
</organism>
<evidence type="ECO:0000256" key="3">
    <source>
        <dbReference type="ARBA" id="ARBA00022692"/>
    </source>
</evidence>
<comment type="subcellular location">
    <subcellularLocation>
        <location evidence="1">Cell membrane</location>
        <topology evidence="1">Multi-pass membrane protein</topology>
    </subcellularLocation>
</comment>
<evidence type="ECO:0000313" key="8">
    <source>
        <dbReference type="EMBL" id="MCA9382906.1"/>
    </source>
</evidence>
<keyword evidence="4 6" id="KW-1133">Transmembrane helix</keyword>
<feature type="transmembrane region" description="Helical" evidence="6">
    <location>
        <begin position="20"/>
        <end position="40"/>
    </location>
</feature>
<keyword evidence="5 6" id="KW-0472">Membrane</keyword>
<gene>
    <name evidence="8" type="ORF">KC909_00935</name>
</gene>
<name>A0A955L579_9BACT</name>
<evidence type="ECO:0000313" key="9">
    <source>
        <dbReference type="Proteomes" id="UP000783287"/>
    </source>
</evidence>